<accession>A0ABP8E312</accession>
<reference evidence="2" key="1">
    <citation type="journal article" date="2019" name="Int. J. Syst. Evol. Microbiol.">
        <title>The Global Catalogue of Microorganisms (GCM) 10K type strain sequencing project: providing services to taxonomists for standard genome sequencing and annotation.</title>
        <authorList>
            <consortium name="The Broad Institute Genomics Platform"/>
            <consortium name="The Broad Institute Genome Sequencing Center for Infectious Disease"/>
            <person name="Wu L."/>
            <person name="Ma J."/>
        </authorList>
    </citation>
    <scope>NUCLEOTIDE SEQUENCE [LARGE SCALE GENOMIC DNA]</scope>
    <source>
        <strain evidence="2">JCM 17442</strain>
    </source>
</reference>
<keyword evidence="2" id="KW-1185">Reference proteome</keyword>
<gene>
    <name evidence="1" type="ORF">GCM10022256_22340</name>
</gene>
<evidence type="ECO:0000313" key="2">
    <source>
        <dbReference type="Proteomes" id="UP001501594"/>
    </source>
</evidence>
<name>A0ABP8E312_9MICO</name>
<protein>
    <submittedName>
        <fullName evidence="1">Uncharacterized protein</fullName>
    </submittedName>
</protein>
<comment type="caution">
    <text evidence="1">The sequence shown here is derived from an EMBL/GenBank/DDBJ whole genome shotgun (WGS) entry which is preliminary data.</text>
</comment>
<sequence length="67" mass="7247">MEPPAHNPNRLFIGPSADMTFGLAYKTTMTFVHMSRTSGRDPDDVLAHFRVEVAGECLSPPGVQSSA</sequence>
<organism evidence="1 2">
    <name type="scientific">Frondihabitans peucedani</name>
    <dbReference type="NCBI Taxonomy" id="598626"/>
    <lineage>
        <taxon>Bacteria</taxon>
        <taxon>Bacillati</taxon>
        <taxon>Actinomycetota</taxon>
        <taxon>Actinomycetes</taxon>
        <taxon>Micrococcales</taxon>
        <taxon>Microbacteriaceae</taxon>
        <taxon>Frondihabitans</taxon>
    </lineage>
</organism>
<dbReference type="EMBL" id="BAABAU010000002">
    <property type="protein sequence ID" value="GAA4266622.1"/>
    <property type="molecule type" value="Genomic_DNA"/>
</dbReference>
<evidence type="ECO:0000313" key="1">
    <source>
        <dbReference type="EMBL" id="GAA4266622.1"/>
    </source>
</evidence>
<dbReference type="Proteomes" id="UP001501594">
    <property type="component" value="Unassembled WGS sequence"/>
</dbReference>
<proteinExistence type="predicted"/>